<proteinExistence type="inferred from homology"/>
<evidence type="ECO:0000256" key="2">
    <source>
        <dbReference type="ARBA" id="ARBA00016337"/>
    </source>
</evidence>
<evidence type="ECO:0000256" key="11">
    <source>
        <dbReference type="PIRSR" id="PIRSR006268-2"/>
    </source>
</evidence>
<evidence type="ECO:0000256" key="10">
    <source>
        <dbReference type="PIRNR" id="PIRNR006268"/>
    </source>
</evidence>
<comment type="similarity">
    <text evidence="10">Belongs to the ApbE family.</text>
</comment>
<organism evidence="12 13">
    <name type="scientific">Chitinophaga filiformis</name>
    <name type="common">Myxococcus filiformis</name>
    <name type="synonym">Flexibacter filiformis</name>
    <dbReference type="NCBI Taxonomy" id="104663"/>
    <lineage>
        <taxon>Bacteria</taxon>
        <taxon>Pseudomonadati</taxon>
        <taxon>Bacteroidota</taxon>
        <taxon>Chitinophagia</taxon>
        <taxon>Chitinophagales</taxon>
        <taxon>Chitinophagaceae</taxon>
        <taxon>Chitinophaga</taxon>
    </lineage>
</organism>
<dbReference type="SUPFAM" id="SSF143631">
    <property type="entry name" value="ApbE-like"/>
    <property type="match status" value="1"/>
</dbReference>
<dbReference type="Gene3D" id="3.10.520.10">
    <property type="entry name" value="ApbE-like domains"/>
    <property type="match status" value="1"/>
</dbReference>
<feature type="binding site" evidence="11">
    <location>
        <position position="149"/>
    </location>
    <ligand>
        <name>Mg(2+)</name>
        <dbReference type="ChEBI" id="CHEBI:18420"/>
    </ligand>
</feature>
<feature type="binding site" evidence="11">
    <location>
        <position position="261"/>
    </location>
    <ligand>
        <name>Mg(2+)</name>
        <dbReference type="ChEBI" id="CHEBI:18420"/>
    </ligand>
</feature>
<dbReference type="PIRSF" id="PIRSF006268">
    <property type="entry name" value="ApbE"/>
    <property type="match status" value="1"/>
</dbReference>
<feature type="binding site" evidence="11">
    <location>
        <position position="265"/>
    </location>
    <ligand>
        <name>Mg(2+)</name>
        <dbReference type="ChEBI" id="CHEBI:18420"/>
    </ligand>
</feature>
<keyword evidence="5 10" id="KW-0479">Metal-binding</keyword>
<evidence type="ECO:0000256" key="6">
    <source>
        <dbReference type="ARBA" id="ARBA00022827"/>
    </source>
</evidence>
<dbReference type="STRING" id="104663.SAMN04488121_106219"/>
<keyword evidence="4 10" id="KW-0808">Transferase</keyword>
<keyword evidence="3 10" id="KW-0285">Flavoprotein</keyword>
<evidence type="ECO:0000256" key="1">
    <source>
        <dbReference type="ARBA" id="ARBA00011955"/>
    </source>
</evidence>
<evidence type="ECO:0000256" key="3">
    <source>
        <dbReference type="ARBA" id="ARBA00022630"/>
    </source>
</evidence>
<keyword evidence="12" id="KW-0449">Lipoprotein</keyword>
<dbReference type="EMBL" id="FNBN01000006">
    <property type="protein sequence ID" value="SDG76971.1"/>
    <property type="molecule type" value="Genomic_DNA"/>
</dbReference>
<comment type="catalytic activity">
    <reaction evidence="9 10">
        <text>L-threonyl-[protein] + FAD = FMN-L-threonyl-[protein] + AMP + H(+)</text>
        <dbReference type="Rhea" id="RHEA:36847"/>
        <dbReference type="Rhea" id="RHEA-COMP:11060"/>
        <dbReference type="Rhea" id="RHEA-COMP:11061"/>
        <dbReference type="ChEBI" id="CHEBI:15378"/>
        <dbReference type="ChEBI" id="CHEBI:30013"/>
        <dbReference type="ChEBI" id="CHEBI:57692"/>
        <dbReference type="ChEBI" id="CHEBI:74257"/>
        <dbReference type="ChEBI" id="CHEBI:456215"/>
        <dbReference type="EC" id="2.7.1.180"/>
    </reaction>
</comment>
<evidence type="ECO:0000256" key="9">
    <source>
        <dbReference type="ARBA" id="ARBA00048540"/>
    </source>
</evidence>
<evidence type="ECO:0000256" key="7">
    <source>
        <dbReference type="ARBA" id="ARBA00022842"/>
    </source>
</evidence>
<dbReference type="Proteomes" id="UP000199045">
    <property type="component" value="Unassembled WGS sequence"/>
</dbReference>
<dbReference type="PANTHER" id="PTHR30040:SF2">
    <property type="entry name" value="FAD:PROTEIN FMN TRANSFERASE"/>
    <property type="match status" value="1"/>
</dbReference>
<sequence length="308" mass="33420">MHSSKLHTRLMGSDFELIATGATEAIADRRLQEGVAEIQRIEALLTVFNESSITAQINAQAGGAPISIPSEVYQLIHRCNKISTITQGAFDISAGVLKKLFNFKYEHFTWPEKTAIEQAMQCIGFQHIALLNNHCVQLKRNGMRIDFGGIGKGYAADRVKALWIADGATSGVINASGDLTAWGTQPDGGPWKVGIAHPDDPRKALLWLPVNNASVATSGNYEQYVERGGIRYSHNIDPRKGWPVPYIKSVTVVSPSAELSDALATAITVMGPVVGLDLVNQLPDVHCVIIDGRNKVFQSDNIQIHAKG</sequence>
<dbReference type="GO" id="GO:0046872">
    <property type="term" value="F:metal ion binding"/>
    <property type="evidence" value="ECO:0007669"/>
    <property type="project" value="UniProtKB-UniRule"/>
</dbReference>
<dbReference type="Pfam" id="PF02424">
    <property type="entry name" value="ApbE"/>
    <property type="match status" value="1"/>
</dbReference>
<keyword evidence="6 10" id="KW-0274">FAD</keyword>
<dbReference type="PANTHER" id="PTHR30040">
    <property type="entry name" value="THIAMINE BIOSYNTHESIS LIPOPROTEIN APBE"/>
    <property type="match status" value="1"/>
</dbReference>
<dbReference type="InterPro" id="IPR003374">
    <property type="entry name" value="ApbE-like_sf"/>
</dbReference>
<dbReference type="EC" id="2.7.1.180" evidence="1 10"/>
<gene>
    <name evidence="12" type="ORF">SAMN04488121_106219</name>
</gene>
<evidence type="ECO:0000256" key="8">
    <source>
        <dbReference type="ARBA" id="ARBA00031306"/>
    </source>
</evidence>
<dbReference type="AlphaFoldDB" id="A0A1G7WYK7"/>
<dbReference type="InterPro" id="IPR024932">
    <property type="entry name" value="ApbE"/>
</dbReference>
<accession>A0A1G7WYK7</accession>
<comment type="cofactor">
    <cofactor evidence="11">
        <name>Mg(2+)</name>
        <dbReference type="ChEBI" id="CHEBI:18420"/>
    </cofactor>
    <cofactor evidence="11">
        <name>Mn(2+)</name>
        <dbReference type="ChEBI" id="CHEBI:29035"/>
    </cofactor>
    <text evidence="11">Magnesium. Can also use manganese.</text>
</comment>
<evidence type="ECO:0000313" key="13">
    <source>
        <dbReference type="Proteomes" id="UP000199045"/>
    </source>
</evidence>
<dbReference type="GO" id="GO:0016740">
    <property type="term" value="F:transferase activity"/>
    <property type="evidence" value="ECO:0007669"/>
    <property type="project" value="UniProtKB-UniRule"/>
</dbReference>
<keyword evidence="7 10" id="KW-0460">Magnesium</keyword>
<evidence type="ECO:0000313" key="12">
    <source>
        <dbReference type="EMBL" id="SDG76971.1"/>
    </source>
</evidence>
<dbReference type="RefSeq" id="WP_089835275.1">
    <property type="nucleotide sequence ID" value="NZ_FNBN01000006.1"/>
</dbReference>
<reference evidence="12 13" key="1">
    <citation type="submission" date="2016-10" db="EMBL/GenBank/DDBJ databases">
        <authorList>
            <person name="de Groot N.N."/>
        </authorList>
    </citation>
    <scope>NUCLEOTIDE SEQUENCE [LARGE SCALE GENOMIC DNA]</scope>
    <source>
        <strain evidence="12 13">DSM 527</strain>
    </source>
</reference>
<protein>
    <recommendedName>
        <fullName evidence="2 10">FAD:protein FMN transferase</fullName>
        <ecNumber evidence="1 10">2.7.1.180</ecNumber>
    </recommendedName>
    <alternativeName>
        <fullName evidence="8 10">Flavin transferase</fullName>
    </alternativeName>
</protein>
<name>A0A1G7WYK7_CHIFI</name>
<evidence type="ECO:0000256" key="5">
    <source>
        <dbReference type="ARBA" id="ARBA00022723"/>
    </source>
</evidence>
<dbReference type="OrthoDB" id="9778595at2"/>
<evidence type="ECO:0000256" key="4">
    <source>
        <dbReference type="ARBA" id="ARBA00022679"/>
    </source>
</evidence>